<dbReference type="EMBL" id="JWLZ01000055">
    <property type="protein sequence ID" value="KHT64685.1"/>
    <property type="molecule type" value="Genomic_DNA"/>
</dbReference>
<sequence length="166" mass="18439">MIKTDRLILTPVTHEDMDIYTELLTSKEITKYLPGGKPFSPEYIEQYVPKKVEHWAKGFGMFFVSLRGNPAVKIGYAGVEVIPDVNLSDIRYAISSEYQGLGYASEAAQAAIDFVFSAGALDAIYGVAVVDNLPSVKLLRKLGMHETDVRLYDSDDLITMLIQART</sequence>
<proteinExistence type="predicted"/>
<reference evidence="2 3" key="1">
    <citation type="submission" date="2014-12" db="EMBL/GenBank/DDBJ databases">
        <title>Genome sequencing of Photobacterium gaetbulicola AD005a.</title>
        <authorList>
            <person name="Adrian T.G.S."/>
            <person name="Chan K.G."/>
        </authorList>
    </citation>
    <scope>NUCLEOTIDE SEQUENCE [LARGE SCALE GENOMIC DNA]</scope>
    <source>
        <strain evidence="2 3">AD005a</strain>
    </source>
</reference>
<dbReference type="InterPro" id="IPR016181">
    <property type="entry name" value="Acyl_CoA_acyltransferase"/>
</dbReference>
<evidence type="ECO:0000259" key="1">
    <source>
        <dbReference type="PROSITE" id="PS51186"/>
    </source>
</evidence>
<dbReference type="PANTHER" id="PTHR43792">
    <property type="entry name" value="GNAT FAMILY, PUTATIVE (AFU_ORTHOLOGUE AFUA_3G00765)-RELATED-RELATED"/>
    <property type="match status" value="1"/>
</dbReference>
<gene>
    <name evidence="2" type="ORF">RJ45_05095</name>
</gene>
<protein>
    <recommendedName>
        <fullName evidence="1">N-acetyltransferase domain-containing protein</fullName>
    </recommendedName>
</protein>
<dbReference type="RefSeq" id="WP_039459077.1">
    <property type="nucleotide sequence ID" value="NZ_JWLZ01000055.1"/>
</dbReference>
<dbReference type="Pfam" id="PF13302">
    <property type="entry name" value="Acetyltransf_3"/>
    <property type="match status" value="1"/>
</dbReference>
<name>A0A0B9GIX1_9GAMM</name>
<dbReference type="InterPro" id="IPR051531">
    <property type="entry name" value="N-acetyltransferase"/>
</dbReference>
<dbReference type="InterPro" id="IPR000182">
    <property type="entry name" value="GNAT_dom"/>
</dbReference>
<accession>A0A0B9GIX1</accession>
<evidence type="ECO:0000313" key="3">
    <source>
        <dbReference type="Proteomes" id="UP000031278"/>
    </source>
</evidence>
<comment type="caution">
    <text evidence="2">The sequence shown here is derived from an EMBL/GenBank/DDBJ whole genome shotgun (WGS) entry which is preliminary data.</text>
</comment>
<dbReference type="PANTHER" id="PTHR43792:SF1">
    <property type="entry name" value="N-ACETYLTRANSFERASE DOMAIN-CONTAINING PROTEIN"/>
    <property type="match status" value="1"/>
</dbReference>
<evidence type="ECO:0000313" key="2">
    <source>
        <dbReference type="EMBL" id="KHT64685.1"/>
    </source>
</evidence>
<dbReference type="PROSITE" id="PS51186">
    <property type="entry name" value="GNAT"/>
    <property type="match status" value="1"/>
</dbReference>
<feature type="domain" description="N-acetyltransferase" evidence="1">
    <location>
        <begin position="7"/>
        <end position="165"/>
    </location>
</feature>
<organism evidence="2 3">
    <name type="scientific">Photobacterium gaetbulicola</name>
    <dbReference type="NCBI Taxonomy" id="1295392"/>
    <lineage>
        <taxon>Bacteria</taxon>
        <taxon>Pseudomonadati</taxon>
        <taxon>Pseudomonadota</taxon>
        <taxon>Gammaproteobacteria</taxon>
        <taxon>Vibrionales</taxon>
        <taxon>Vibrionaceae</taxon>
        <taxon>Photobacterium</taxon>
    </lineage>
</organism>
<dbReference type="Gene3D" id="3.40.630.30">
    <property type="match status" value="1"/>
</dbReference>
<dbReference type="Proteomes" id="UP000031278">
    <property type="component" value="Unassembled WGS sequence"/>
</dbReference>
<dbReference type="AlphaFoldDB" id="A0A0B9GIX1"/>
<dbReference type="GO" id="GO:0016747">
    <property type="term" value="F:acyltransferase activity, transferring groups other than amino-acyl groups"/>
    <property type="evidence" value="ECO:0007669"/>
    <property type="project" value="InterPro"/>
</dbReference>
<dbReference type="SUPFAM" id="SSF55729">
    <property type="entry name" value="Acyl-CoA N-acyltransferases (Nat)"/>
    <property type="match status" value="1"/>
</dbReference>